<dbReference type="InterPro" id="IPR036909">
    <property type="entry name" value="Cyt_c-like_dom_sf"/>
</dbReference>
<feature type="repeat" description="WD" evidence="8">
    <location>
        <begin position="24"/>
        <end position="55"/>
    </location>
</feature>
<evidence type="ECO:0000256" key="10">
    <source>
        <dbReference type="SAM" id="SignalP"/>
    </source>
</evidence>
<keyword evidence="4 9" id="KW-0479">Metal-binding</keyword>
<dbReference type="InterPro" id="IPR036322">
    <property type="entry name" value="WD40_repeat_dom_sf"/>
</dbReference>
<dbReference type="PRINTS" id="PR00320">
    <property type="entry name" value="GPROTEINBRPT"/>
</dbReference>
<evidence type="ECO:0000256" key="7">
    <source>
        <dbReference type="ARBA" id="ARBA00023004"/>
    </source>
</evidence>
<dbReference type="AlphaFoldDB" id="A0A2T6BEX0"/>
<dbReference type="EMBL" id="QBKS01000002">
    <property type="protein sequence ID" value="PTX54608.1"/>
    <property type="molecule type" value="Genomic_DNA"/>
</dbReference>
<keyword evidence="6" id="KW-0249">Electron transport</keyword>
<evidence type="ECO:0000256" key="3">
    <source>
        <dbReference type="ARBA" id="ARBA00022617"/>
    </source>
</evidence>
<dbReference type="GO" id="GO:0009055">
    <property type="term" value="F:electron transfer activity"/>
    <property type="evidence" value="ECO:0007669"/>
    <property type="project" value="InterPro"/>
</dbReference>
<sequence>MRALLAACVLAMPGMAPAGDFFTLKGHGGPIMDIAVSPTGQIATASFDNSVGVWDGKTPRWLEGHRAAVNAVRFMGGFAVSAGDDFALELWDLATGDETRLEGHRGKVMALDVAPDGTIASASWDGTVGLWKDGAPRFLEGHAQGVNDVVFRADGQTLYSASADGTIRIWDVAEGAETQLLLRHGFGVNEMILTESWLAYGAVDGVTRVIDPVTGDKIADFSLDRRPILAMAVSPDESRIAVGDGEGFIMVIDTTTWKIERDFRATARGPVWALAFSPDGENIHAGGLDDVMYSWPIETMDQHGQMTTGARTFLEDPATLPNGERQFKRKCSVCHTLTPSSARRAGPTLYNLFGRRAGTVEDYRYSPILTGSDIIWDEDSIDALFDEGPDHYIPGSNMPMQRIVKRTDRDDLVAYLKKATKPEGGN</sequence>
<dbReference type="PROSITE" id="PS51007">
    <property type="entry name" value="CYTC"/>
    <property type="match status" value="1"/>
</dbReference>
<feature type="domain" description="Cytochrome c" evidence="11">
    <location>
        <begin position="318"/>
        <end position="420"/>
    </location>
</feature>
<feature type="signal peptide" evidence="10">
    <location>
        <begin position="1"/>
        <end position="18"/>
    </location>
</feature>
<feature type="chain" id="PRO_5015705523" evidence="10">
    <location>
        <begin position="19"/>
        <end position="426"/>
    </location>
</feature>
<accession>A0A2T6BEX0</accession>
<dbReference type="OrthoDB" id="9805828at2"/>
<feature type="repeat" description="WD" evidence="8">
    <location>
        <begin position="62"/>
        <end position="101"/>
    </location>
</feature>
<gene>
    <name evidence="12" type="ORF">C8N43_3425</name>
</gene>
<dbReference type="SMART" id="SM00320">
    <property type="entry name" value="WD40"/>
    <property type="match status" value="7"/>
</dbReference>
<dbReference type="InterPro" id="IPR015943">
    <property type="entry name" value="WD40/YVTN_repeat-like_dom_sf"/>
</dbReference>
<dbReference type="InterPro" id="IPR020472">
    <property type="entry name" value="WD40_PAC1"/>
</dbReference>
<dbReference type="PRINTS" id="PR00604">
    <property type="entry name" value="CYTCHRMECIAB"/>
</dbReference>
<evidence type="ECO:0000259" key="11">
    <source>
        <dbReference type="PROSITE" id="PS51007"/>
    </source>
</evidence>
<dbReference type="GO" id="GO:0046872">
    <property type="term" value="F:metal ion binding"/>
    <property type="evidence" value="ECO:0007669"/>
    <property type="project" value="UniProtKB-KW"/>
</dbReference>
<dbReference type="PANTHER" id="PTHR19848">
    <property type="entry name" value="WD40 REPEAT PROTEIN"/>
    <property type="match status" value="1"/>
</dbReference>
<keyword evidence="1" id="KW-0813">Transport</keyword>
<dbReference type="InterPro" id="IPR001680">
    <property type="entry name" value="WD40_rpt"/>
</dbReference>
<dbReference type="SUPFAM" id="SSF50978">
    <property type="entry name" value="WD40 repeat-like"/>
    <property type="match status" value="1"/>
</dbReference>
<dbReference type="Pfam" id="PF00400">
    <property type="entry name" value="WD40"/>
    <property type="match status" value="4"/>
</dbReference>
<keyword evidence="7 9" id="KW-0408">Iron</keyword>
<reference evidence="12 13" key="1">
    <citation type="submission" date="2018-04" db="EMBL/GenBank/DDBJ databases">
        <title>Genomic Encyclopedia of Archaeal and Bacterial Type Strains, Phase II (KMG-II): from individual species to whole genera.</title>
        <authorList>
            <person name="Goeker M."/>
        </authorList>
    </citation>
    <scope>NUCLEOTIDE SEQUENCE [LARGE SCALE GENOMIC DNA]</scope>
    <source>
        <strain evidence="12 13">DSM 100977</strain>
    </source>
</reference>
<dbReference type="Proteomes" id="UP000243978">
    <property type="component" value="Unassembled WGS sequence"/>
</dbReference>
<dbReference type="InterPro" id="IPR019775">
    <property type="entry name" value="WD40_repeat_CS"/>
</dbReference>
<keyword evidence="13" id="KW-1185">Reference proteome</keyword>
<evidence type="ECO:0000256" key="8">
    <source>
        <dbReference type="PROSITE-ProRule" id="PRU00221"/>
    </source>
</evidence>
<dbReference type="PROSITE" id="PS50082">
    <property type="entry name" value="WD_REPEATS_2"/>
    <property type="match status" value="4"/>
</dbReference>
<dbReference type="CDD" id="cd00200">
    <property type="entry name" value="WD40"/>
    <property type="match status" value="1"/>
</dbReference>
<dbReference type="InterPro" id="IPR009056">
    <property type="entry name" value="Cyt_c-like_dom"/>
</dbReference>
<keyword evidence="10" id="KW-0732">Signal</keyword>
<dbReference type="GO" id="GO:0020037">
    <property type="term" value="F:heme binding"/>
    <property type="evidence" value="ECO:0007669"/>
    <property type="project" value="InterPro"/>
</dbReference>
<dbReference type="PANTHER" id="PTHR19848:SF8">
    <property type="entry name" value="F-BOX AND WD REPEAT DOMAIN CONTAINING 7"/>
    <property type="match status" value="1"/>
</dbReference>
<feature type="repeat" description="WD" evidence="8">
    <location>
        <begin position="101"/>
        <end position="132"/>
    </location>
</feature>
<dbReference type="InterPro" id="IPR002327">
    <property type="entry name" value="Cyt_c_1A/1B"/>
</dbReference>
<dbReference type="PROSITE" id="PS50294">
    <property type="entry name" value="WD_REPEATS_REGION"/>
    <property type="match status" value="4"/>
</dbReference>
<feature type="repeat" description="WD" evidence="8">
    <location>
        <begin position="139"/>
        <end position="180"/>
    </location>
</feature>
<dbReference type="RefSeq" id="WP_107846922.1">
    <property type="nucleotide sequence ID" value="NZ_QBKS01000002.1"/>
</dbReference>
<organism evidence="12 13">
    <name type="scientific">Litoreibacter ponti</name>
    <dbReference type="NCBI Taxonomy" id="1510457"/>
    <lineage>
        <taxon>Bacteria</taxon>
        <taxon>Pseudomonadati</taxon>
        <taxon>Pseudomonadota</taxon>
        <taxon>Alphaproteobacteria</taxon>
        <taxon>Rhodobacterales</taxon>
        <taxon>Roseobacteraceae</taxon>
        <taxon>Litoreibacter</taxon>
    </lineage>
</organism>
<protein>
    <submittedName>
        <fullName evidence="12">Cytochrome c</fullName>
    </submittedName>
</protein>
<evidence type="ECO:0000313" key="13">
    <source>
        <dbReference type="Proteomes" id="UP000243978"/>
    </source>
</evidence>
<keyword evidence="3 9" id="KW-0349">Heme</keyword>
<evidence type="ECO:0000256" key="5">
    <source>
        <dbReference type="ARBA" id="ARBA00022737"/>
    </source>
</evidence>
<dbReference type="Gene3D" id="2.130.10.10">
    <property type="entry name" value="YVTN repeat-like/Quinoprotein amine dehydrogenase"/>
    <property type="match status" value="2"/>
</dbReference>
<dbReference type="PROSITE" id="PS00678">
    <property type="entry name" value="WD_REPEATS_1"/>
    <property type="match status" value="2"/>
</dbReference>
<keyword evidence="2 8" id="KW-0853">WD repeat</keyword>
<evidence type="ECO:0000256" key="4">
    <source>
        <dbReference type="ARBA" id="ARBA00022723"/>
    </source>
</evidence>
<evidence type="ECO:0000313" key="12">
    <source>
        <dbReference type="EMBL" id="PTX54608.1"/>
    </source>
</evidence>
<evidence type="ECO:0000256" key="2">
    <source>
        <dbReference type="ARBA" id="ARBA00022574"/>
    </source>
</evidence>
<evidence type="ECO:0000256" key="6">
    <source>
        <dbReference type="ARBA" id="ARBA00022982"/>
    </source>
</evidence>
<comment type="caution">
    <text evidence="12">The sequence shown here is derived from an EMBL/GenBank/DDBJ whole genome shotgun (WGS) entry which is preliminary data.</text>
</comment>
<keyword evidence="5" id="KW-0677">Repeat</keyword>
<dbReference type="SUPFAM" id="SSF46626">
    <property type="entry name" value="Cytochrome c"/>
    <property type="match status" value="1"/>
</dbReference>
<dbReference type="Gene3D" id="1.10.760.10">
    <property type="entry name" value="Cytochrome c-like domain"/>
    <property type="match status" value="1"/>
</dbReference>
<evidence type="ECO:0000256" key="1">
    <source>
        <dbReference type="ARBA" id="ARBA00022448"/>
    </source>
</evidence>
<name>A0A2T6BEX0_9RHOB</name>
<dbReference type="Pfam" id="PF00034">
    <property type="entry name" value="Cytochrom_C"/>
    <property type="match status" value="1"/>
</dbReference>
<evidence type="ECO:0000256" key="9">
    <source>
        <dbReference type="PROSITE-ProRule" id="PRU00433"/>
    </source>
</evidence>
<proteinExistence type="predicted"/>